<reference evidence="4 5" key="1">
    <citation type="submission" date="2016-08" db="EMBL/GenBank/DDBJ databases">
        <authorList>
            <person name="Seilhamer J.J."/>
        </authorList>
    </citation>
    <scope>NUCLEOTIDE SEQUENCE [LARGE SCALE GENOMIC DNA]</scope>
    <source>
        <strain evidence="4 5">PH27A</strain>
    </source>
</reference>
<dbReference type="GO" id="GO:0016747">
    <property type="term" value="F:acyltransferase activity, transferring groups other than amino-acyl groups"/>
    <property type="evidence" value="ECO:0007669"/>
    <property type="project" value="InterPro"/>
</dbReference>
<dbReference type="RefSeq" id="WP_068997282.1">
    <property type="nucleotide sequence ID" value="NZ_MDTQ01000001.1"/>
</dbReference>
<dbReference type="PANTHER" id="PTHR43800:SF1">
    <property type="entry name" value="PEPTIDYL-LYSINE N-ACETYLTRANSFERASE YJAB"/>
    <property type="match status" value="1"/>
</dbReference>
<evidence type="ECO:0000313" key="4">
    <source>
        <dbReference type="EMBL" id="ODC02887.1"/>
    </source>
</evidence>
<dbReference type="InterPro" id="IPR016181">
    <property type="entry name" value="Acyl_CoA_acyltransferase"/>
</dbReference>
<dbReference type="Pfam" id="PF13508">
    <property type="entry name" value="Acetyltransf_7"/>
    <property type="match status" value="1"/>
</dbReference>
<dbReference type="Proteomes" id="UP000094291">
    <property type="component" value="Unassembled WGS sequence"/>
</dbReference>
<dbReference type="OrthoDB" id="9789605at2"/>
<dbReference type="AlphaFoldDB" id="A0A1E2V7C4"/>
<dbReference type="PANTHER" id="PTHR43800">
    <property type="entry name" value="PEPTIDYL-LYSINE N-ACETYLTRANSFERASE YJAB"/>
    <property type="match status" value="1"/>
</dbReference>
<protein>
    <submittedName>
        <fullName evidence="4">GNAT family N-acetyltransferase</fullName>
    </submittedName>
</protein>
<dbReference type="CDD" id="cd04301">
    <property type="entry name" value="NAT_SF"/>
    <property type="match status" value="1"/>
</dbReference>
<dbReference type="STRING" id="197479.BFW38_04285"/>
<organism evidence="4 5">
    <name type="scientific">Terasakiispira papahanaumokuakeensis</name>
    <dbReference type="NCBI Taxonomy" id="197479"/>
    <lineage>
        <taxon>Bacteria</taxon>
        <taxon>Pseudomonadati</taxon>
        <taxon>Pseudomonadota</taxon>
        <taxon>Gammaproteobacteria</taxon>
        <taxon>Oceanospirillales</taxon>
        <taxon>Terasakiispira</taxon>
    </lineage>
</organism>
<feature type="domain" description="N-acetyltransferase" evidence="3">
    <location>
        <begin position="1"/>
        <end position="142"/>
    </location>
</feature>
<dbReference type="SUPFAM" id="SSF55729">
    <property type="entry name" value="Acyl-CoA N-acyltransferases (Nat)"/>
    <property type="match status" value="1"/>
</dbReference>
<name>A0A1E2V7C4_9GAMM</name>
<dbReference type="Gene3D" id="3.40.630.30">
    <property type="match status" value="1"/>
</dbReference>
<dbReference type="PROSITE" id="PS51186">
    <property type="entry name" value="GNAT"/>
    <property type="match status" value="1"/>
</dbReference>
<dbReference type="EMBL" id="MDTQ01000001">
    <property type="protein sequence ID" value="ODC02887.1"/>
    <property type="molecule type" value="Genomic_DNA"/>
</dbReference>
<keyword evidence="2" id="KW-0012">Acyltransferase</keyword>
<comment type="caution">
    <text evidence="4">The sequence shown here is derived from an EMBL/GenBank/DDBJ whole genome shotgun (WGS) entry which is preliminary data.</text>
</comment>
<dbReference type="InterPro" id="IPR000182">
    <property type="entry name" value="GNAT_dom"/>
</dbReference>
<gene>
    <name evidence="4" type="ORF">BFW38_04285</name>
</gene>
<evidence type="ECO:0000313" key="5">
    <source>
        <dbReference type="Proteomes" id="UP000094291"/>
    </source>
</evidence>
<dbReference type="NCBIfam" id="NF007853">
    <property type="entry name" value="PRK10562.1"/>
    <property type="match status" value="1"/>
</dbReference>
<keyword evidence="5" id="KW-1185">Reference proteome</keyword>
<keyword evidence="1 4" id="KW-0808">Transferase</keyword>
<evidence type="ECO:0000256" key="2">
    <source>
        <dbReference type="ARBA" id="ARBA00023315"/>
    </source>
</evidence>
<evidence type="ECO:0000256" key="1">
    <source>
        <dbReference type="ARBA" id="ARBA00022679"/>
    </source>
</evidence>
<proteinExistence type="predicted"/>
<accession>A0A1E2V7C4</accession>
<evidence type="ECO:0000259" key="3">
    <source>
        <dbReference type="PROSITE" id="PS51186"/>
    </source>
</evidence>
<sequence>MIRTFVQDDMEAVLSIWLDASIEAHHFIEAAYWQSKVQVMREVYLPASETFVFEREDGVIGFYSLYGDHLAALFVEPQAQGKGIGSALLSDAKKRRAALQLTVYQENPPSVLFYQHQGFEIQQAQQDEHTGHAEWLMTYAHR</sequence>